<accession>A0ABW1G597</accession>
<evidence type="ECO:0000313" key="2">
    <source>
        <dbReference type="EMBL" id="MFC5909598.1"/>
    </source>
</evidence>
<dbReference type="InterPro" id="IPR036770">
    <property type="entry name" value="Ankyrin_rpt-contain_sf"/>
</dbReference>
<reference evidence="3" key="1">
    <citation type="journal article" date="2019" name="Int. J. Syst. Evol. Microbiol.">
        <title>The Global Catalogue of Microorganisms (GCM) 10K type strain sequencing project: providing services to taxonomists for standard genome sequencing and annotation.</title>
        <authorList>
            <consortium name="The Broad Institute Genomics Platform"/>
            <consortium name="The Broad Institute Genome Sequencing Center for Infectious Disease"/>
            <person name="Wu L."/>
            <person name="Ma J."/>
        </authorList>
    </citation>
    <scope>NUCLEOTIDE SEQUENCE [LARGE SCALE GENOMIC DNA]</scope>
    <source>
        <strain evidence="3">JCM 4816</strain>
    </source>
</reference>
<dbReference type="Pfam" id="PF00023">
    <property type="entry name" value="Ank"/>
    <property type="match status" value="1"/>
</dbReference>
<sequence length="227" mass="24688">MSVTWSGYGSRSTLKPQYLAERDALADAARDGDWETVLRIVGENAELANSSRVGGSSGYTPLHQAAWHGAPEPVVERLLAAGAWRTLRTTGGDAAGERACDVASRRGHRQLASILVPRPRHPVPEETASRLRAGLHEVILGRVADLVREHVLRLPEVEPLTELEEPGLWFPVPGFYGGFSIELRLPDGESAESAELEVSSWCRVWGGSGQRHRVAVDGVELVEEGFV</sequence>
<dbReference type="PROSITE" id="PS50088">
    <property type="entry name" value="ANK_REPEAT"/>
    <property type="match status" value="1"/>
</dbReference>
<keyword evidence="1" id="KW-0040">ANK repeat</keyword>
<gene>
    <name evidence="2" type="ORF">ACFP3V_20570</name>
</gene>
<comment type="caution">
    <text evidence="2">The sequence shown here is derived from an EMBL/GenBank/DDBJ whole genome shotgun (WGS) entry which is preliminary data.</text>
</comment>
<proteinExistence type="predicted"/>
<evidence type="ECO:0000256" key="1">
    <source>
        <dbReference type="PROSITE-ProRule" id="PRU00023"/>
    </source>
</evidence>
<evidence type="ECO:0000313" key="3">
    <source>
        <dbReference type="Proteomes" id="UP001596174"/>
    </source>
</evidence>
<dbReference type="Proteomes" id="UP001596174">
    <property type="component" value="Unassembled WGS sequence"/>
</dbReference>
<dbReference type="Gene3D" id="1.25.40.20">
    <property type="entry name" value="Ankyrin repeat-containing domain"/>
    <property type="match status" value="1"/>
</dbReference>
<protein>
    <recommendedName>
        <fullName evidence="4">Ankyrin repeat domain-containing protein</fullName>
    </recommendedName>
</protein>
<dbReference type="PROSITE" id="PS50297">
    <property type="entry name" value="ANK_REP_REGION"/>
    <property type="match status" value="1"/>
</dbReference>
<feature type="repeat" description="ANK" evidence="1">
    <location>
        <begin position="57"/>
        <end position="83"/>
    </location>
</feature>
<keyword evidence="3" id="KW-1185">Reference proteome</keyword>
<dbReference type="SUPFAM" id="SSF48403">
    <property type="entry name" value="Ankyrin repeat"/>
    <property type="match status" value="1"/>
</dbReference>
<organism evidence="2 3">
    <name type="scientific">Streptacidiphilus monticola</name>
    <dbReference type="NCBI Taxonomy" id="2161674"/>
    <lineage>
        <taxon>Bacteria</taxon>
        <taxon>Bacillati</taxon>
        <taxon>Actinomycetota</taxon>
        <taxon>Actinomycetes</taxon>
        <taxon>Kitasatosporales</taxon>
        <taxon>Streptomycetaceae</taxon>
        <taxon>Streptacidiphilus</taxon>
    </lineage>
</organism>
<dbReference type="EMBL" id="JBHSQJ010000083">
    <property type="protein sequence ID" value="MFC5909598.1"/>
    <property type="molecule type" value="Genomic_DNA"/>
</dbReference>
<evidence type="ECO:0008006" key="4">
    <source>
        <dbReference type="Google" id="ProtNLM"/>
    </source>
</evidence>
<name>A0ABW1G597_9ACTN</name>
<dbReference type="RefSeq" id="WP_380585524.1">
    <property type="nucleotide sequence ID" value="NZ_JBHSQJ010000083.1"/>
</dbReference>
<dbReference type="InterPro" id="IPR002110">
    <property type="entry name" value="Ankyrin_rpt"/>
</dbReference>